<dbReference type="PANTHER" id="PTHR42930">
    <property type="entry name" value="PHOSPHATE-SPECIFIC TRANSPORT SYSTEM ACCESSORY PROTEIN PHOU"/>
    <property type="match status" value="1"/>
</dbReference>
<dbReference type="FunFam" id="1.20.58.220:FF:000004">
    <property type="entry name" value="Phosphate-specific transport system accessory protein PhoU"/>
    <property type="match status" value="1"/>
</dbReference>
<protein>
    <recommendedName>
        <fullName evidence="8">Phosphate-specific transport system accessory protein PhoU</fullName>
    </recommendedName>
</protein>
<dbReference type="OrthoDB" id="9814256at2"/>
<evidence type="ECO:0000256" key="7">
    <source>
        <dbReference type="ARBA" id="ARBA00056181"/>
    </source>
</evidence>
<feature type="domain" description="PhoU" evidence="10">
    <location>
        <begin position="27"/>
        <end position="114"/>
    </location>
</feature>
<keyword evidence="5 8" id="KW-0963">Cytoplasm</keyword>
<dbReference type="InterPro" id="IPR028366">
    <property type="entry name" value="PhoU"/>
</dbReference>
<keyword evidence="4 8" id="KW-0813">Transport</keyword>
<keyword evidence="6 8" id="KW-0592">Phosphate transport</keyword>
<organism evidence="11 12">
    <name type="scientific">Muricoccus nepalensis</name>
    <dbReference type="NCBI Taxonomy" id="1854500"/>
    <lineage>
        <taxon>Bacteria</taxon>
        <taxon>Pseudomonadati</taxon>
        <taxon>Pseudomonadota</taxon>
        <taxon>Alphaproteobacteria</taxon>
        <taxon>Acetobacterales</taxon>
        <taxon>Roseomonadaceae</taxon>
        <taxon>Muricoccus</taxon>
    </lineage>
</organism>
<evidence type="ECO:0000313" key="11">
    <source>
        <dbReference type="EMBL" id="TPG47269.1"/>
    </source>
</evidence>
<comment type="function">
    <text evidence="7 8">Plays a role in the regulation of phosphate uptake.</text>
</comment>
<dbReference type="SUPFAM" id="SSF109755">
    <property type="entry name" value="PhoU-like"/>
    <property type="match status" value="1"/>
</dbReference>
<proteinExistence type="inferred from homology"/>
<evidence type="ECO:0000259" key="10">
    <source>
        <dbReference type="Pfam" id="PF01895"/>
    </source>
</evidence>
<feature type="coiled-coil region" evidence="9">
    <location>
        <begin position="6"/>
        <end position="33"/>
    </location>
</feature>
<dbReference type="GO" id="GO:0005737">
    <property type="term" value="C:cytoplasm"/>
    <property type="evidence" value="ECO:0007669"/>
    <property type="project" value="UniProtKB-SubCell"/>
</dbReference>
<comment type="subunit">
    <text evidence="3 8">Homodimer.</text>
</comment>
<dbReference type="GO" id="GO:0045936">
    <property type="term" value="P:negative regulation of phosphate metabolic process"/>
    <property type="evidence" value="ECO:0007669"/>
    <property type="project" value="InterPro"/>
</dbReference>
<dbReference type="NCBIfam" id="TIGR02135">
    <property type="entry name" value="phoU_full"/>
    <property type="match status" value="1"/>
</dbReference>
<evidence type="ECO:0000256" key="2">
    <source>
        <dbReference type="ARBA" id="ARBA00008107"/>
    </source>
</evidence>
<evidence type="ECO:0000256" key="6">
    <source>
        <dbReference type="ARBA" id="ARBA00022592"/>
    </source>
</evidence>
<dbReference type="InterPro" id="IPR038078">
    <property type="entry name" value="PhoU-like_sf"/>
</dbReference>
<dbReference type="PIRSF" id="PIRSF003107">
    <property type="entry name" value="PhoU"/>
    <property type="match status" value="1"/>
</dbReference>
<evidence type="ECO:0000256" key="8">
    <source>
        <dbReference type="PIRNR" id="PIRNR003107"/>
    </source>
</evidence>
<comment type="caution">
    <text evidence="11">The sequence shown here is derived from an EMBL/GenBank/DDBJ whole genome shotgun (WGS) entry which is preliminary data.</text>
</comment>
<evidence type="ECO:0000256" key="4">
    <source>
        <dbReference type="ARBA" id="ARBA00022448"/>
    </source>
</evidence>
<reference evidence="11 12" key="1">
    <citation type="journal article" date="2019" name="Environ. Microbiol.">
        <title>Species interactions and distinct microbial communities in high Arctic permafrost affected cryosols are associated with the CH4 and CO2 gas fluxes.</title>
        <authorList>
            <person name="Altshuler I."/>
            <person name="Hamel J."/>
            <person name="Turney S."/>
            <person name="Magnuson E."/>
            <person name="Levesque R."/>
            <person name="Greer C."/>
            <person name="Whyte L.G."/>
        </authorList>
    </citation>
    <scope>NUCLEOTIDE SEQUENCE [LARGE SCALE GENOMIC DNA]</scope>
    <source>
        <strain evidence="11 12">S9.3B</strain>
    </source>
</reference>
<evidence type="ECO:0000256" key="9">
    <source>
        <dbReference type="SAM" id="Coils"/>
    </source>
</evidence>
<dbReference type="GO" id="GO:0006817">
    <property type="term" value="P:phosphate ion transport"/>
    <property type="evidence" value="ECO:0007669"/>
    <property type="project" value="UniProtKB-KW"/>
</dbReference>
<evidence type="ECO:0000313" key="12">
    <source>
        <dbReference type="Proteomes" id="UP000317078"/>
    </source>
</evidence>
<dbReference type="Gene3D" id="1.20.58.220">
    <property type="entry name" value="Phosphate transport system protein phou homolog 2, domain 2"/>
    <property type="match status" value="1"/>
</dbReference>
<name>A0A502FDB1_9PROT</name>
<accession>A0A502FDB1</accession>
<dbReference type="Pfam" id="PF01895">
    <property type="entry name" value="PhoU"/>
    <property type="match status" value="2"/>
</dbReference>
<evidence type="ECO:0000256" key="1">
    <source>
        <dbReference type="ARBA" id="ARBA00004496"/>
    </source>
</evidence>
<feature type="domain" description="PhoU" evidence="10">
    <location>
        <begin position="132"/>
        <end position="215"/>
    </location>
</feature>
<sequence>MDQQAEHRADRIVKSYEEELRRLRELIARMGGLAERQVADSAYALVRRDSELAGEVVGRDAPIDALEREVDAFCVRLLALRQPMAGDLRFIIAALKISQDIERIGDYARNVAKRAIIIAGQPFLGGVNGFQWMAQLVQRNLKDSIDAFLREDAELAERVWAADAPVDDIYTGIFREMLTHMMEDPRNITAATHMLFIAKNFERIGDHATNIAETVHYAVRGAILPEDRPKADISADLPPSPPA</sequence>
<gene>
    <name evidence="11" type="primary">phoU</name>
    <name evidence="11" type="ORF">EAH89_23475</name>
</gene>
<keyword evidence="12" id="KW-1185">Reference proteome</keyword>
<dbReference type="AlphaFoldDB" id="A0A502FDB1"/>
<dbReference type="RefSeq" id="WP_140886166.1">
    <property type="nucleotide sequence ID" value="NZ_RCZP01000035.1"/>
</dbReference>
<dbReference type="InterPro" id="IPR026022">
    <property type="entry name" value="PhoU_dom"/>
</dbReference>
<dbReference type="Proteomes" id="UP000317078">
    <property type="component" value="Unassembled WGS sequence"/>
</dbReference>
<evidence type="ECO:0000256" key="5">
    <source>
        <dbReference type="ARBA" id="ARBA00022490"/>
    </source>
</evidence>
<dbReference type="PANTHER" id="PTHR42930:SF3">
    <property type="entry name" value="PHOSPHATE-SPECIFIC TRANSPORT SYSTEM ACCESSORY PROTEIN PHOU"/>
    <property type="match status" value="1"/>
</dbReference>
<comment type="similarity">
    <text evidence="2 8">Belongs to the PhoU family.</text>
</comment>
<comment type="subcellular location">
    <subcellularLocation>
        <location evidence="1 8">Cytoplasm</location>
    </subcellularLocation>
</comment>
<dbReference type="GO" id="GO:0030643">
    <property type="term" value="P:intracellular phosphate ion homeostasis"/>
    <property type="evidence" value="ECO:0007669"/>
    <property type="project" value="InterPro"/>
</dbReference>
<evidence type="ECO:0000256" key="3">
    <source>
        <dbReference type="ARBA" id="ARBA00011738"/>
    </source>
</evidence>
<dbReference type="EMBL" id="RCZP01000035">
    <property type="protein sequence ID" value="TPG47269.1"/>
    <property type="molecule type" value="Genomic_DNA"/>
</dbReference>
<keyword evidence="9" id="KW-0175">Coiled coil</keyword>